<dbReference type="PANTHER" id="PTHR43179">
    <property type="entry name" value="RHAMNOSYLTRANSFERASE WBBL"/>
    <property type="match status" value="1"/>
</dbReference>
<name>A0A4P8PRJ0_FLAPS</name>
<dbReference type="InterPro" id="IPR001173">
    <property type="entry name" value="Glyco_trans_2-like"/>
</dbReference>
<organism evidence="2">
    <name type="scientific">Flavobacterium psychrophilum</name>
    <dbReference type="NCBI Taxonomy" id="96345"/>
    <lineage>
        <taxon>Bacteria</taxon>
        <taxon>Pseudomonadati</taxon>
        <taxon>Bacteroidota</taxon>
        <taxon>Flavobacteriia</taxon>
        <taxon>Flavobacteriales</taxon>
        <taxon>Flavobacteriaceae</taxon>
        <taxon>Flavobacterium</taxon>
    </lineage>
</organism>
<evidence type="ECO:0000313" key="2">
    <source>
        <dbReference type="EMBL" id="QCQ84488.1"/>
    </source>
</evidence>
<reference evidence="2" key="1">
    <citation type="submission" date="2018-10" db="EMBL/GenBank/DDBJ databases">
        <authorList>
            <person name="Cisar J.O."/>
        </authorList>
    </citation>
    <scope>NUCLEOTIDE SEQUENCE</scope>
    <source>
        <strain evidence="2">ARS-060-14</strain>
    </source>
</reference>
<dbReference type="GO" id="GO:0016740">
    <property type="term" value="F:transferase activity"/>
    <property type="evidence" value="ECO:0007669"/>
    <property type="project" value="UniProtKB-KW"/>
</dbReference>
<gene>
    <name evidence="2" type="primary">wbuA</name>
</gene>
<feature type="domain" description="Glycosyltransferase 2-like" evidence="1">
    <location>
        <begin position="8"/>
        <end position="139"/>
    </location>
</feature>
<protein>
    <submittedName>
        <fullName evidence="2">Alpha-L-Rha transferase</fullName>
    </submittedName>
</protein>
<evidence type="ECO:0000259" key="1">
    <source>
        <dbReference type="Pfam" id="PF00535"/>
    </source>
</evidence>
<dbReference type="AlphaFoldDB" id="A0A4P8PRJ0"/>
<dbReference type="PANTHER" id="PTHR43179:SF11">
    <property type="entry name" value="GLYCOSYL TRANSFERASE"/>
    <property type="match status" value="1"/>
</dbReference>
<dbReference type="InterPro" id="IPR029044">
    <property type="entry name" value="Nucleotide-diphossugar_trans"/>
</dbReference>
<dbReference type="Gene3D" id="3.90.550.10">
    <property type="entry name" value="Spore Coat Polysaccharide Biosynthesis Protein SpsA, Chain A"/>
    <property type="match status" value="1"/>
</dbReference>
<dbReference type="EMBL" id="MK095938">
    <property type="protein sequence ID" value="QCQ84488.1"/>
    <property type="molecule type" value="Genomic_DNA"/>
</dbReference>
<dbReference type="Pfam" id="PF00535">
    <property type="entry name" value="Glycos_transf_2"/>
    <property type="match status" value="1"/>
</dbReference>
<sequence length="266" mass="30697">MKIAFVCVNYNNSKITQEYILNVLALKQHHDLKIIVVDNASESNDVKQLSAYVDQINKDQVVLIKSDSNLGYFKGLNLGIKWALEKGYNQYQVVGNNDLMFYPDFINNLEGLSISKGDMVLAPDVITIDKIHENPHVIHKMSFFRKLKYKIYFSNYYLAKLITQFYSAERKPKAFDPEAKYIYMGIGALYVLTPHFFSHFNSLWDDVFLYGEEAVLTGQVNSVGGKIWYEPSLKCDHNESASTSKIGSKTKYKIIQNSYRIYKKYL</sequence>
<proteinExistence type="predicted"/>
<accession>A0A4P8PRJ0</accession>
<keyword evidence="2" id="KW-0808">Transferase</keyword>
<dbReference type="SUPFAM" id="SSF53448">
    <property type="entry name" value="Nucleotide-diphospho-sugar transferases"/>
    <property type="match status" value="1"/>
</dbReference>
<dbReference type="RefSeq" id="WP_094134834.1">
    <property type="nucleotide sequence ID" value="NZ_BJSV01000007.1"/>
</dbReference>